<organism evidence="2 3">
    <name type="scientific">Tulasnella calospora MUT 4182</name>
    <dbReference type="NCBI Taxonomy" id="1051891"/>
    <lineage>
        <taxon>Eukaryota</taxon>
        <taxon>Fungi</taxon>
        <taxon>Dikarya</taxon>
        <taxon>Basidiomycota</taxon>
        <taxon>Agaricomycotina</taxon>
        <taxon>Agaricomycetes</taxon>
        <taxon>Cantharellales</taxon>
        <taxon>Tulasnellaceae</taxon>
        <taxon>Tulasnella</taxon>
    </lineage>
</organism>
<gene>
    <name evidence="2" type="ORF">M407DRAFT_20604</name>
</gene>
<dbReference type="InterPro" id="IPR001810">
    <property type="entry name" value="F-box_dom"/>
</dbReference>
<dbReference type="Pfam" id="PF12937">
    <property type="entry name" value="F-box-like"/>
    <property type="match status" value="1"/>
</dbReference>
<dbReference type="HOGENOM" id="CLU_021164_5_1_1"/>
<dbReference type="Proteomes" id="UP000054248">
    <property type="component" value="Unassembled WGS sequence"/>
</dbReference>
<dbReference type="OrthoDB" id="3255541at2759"/>
<dbReference type="EMBL" id="KN822973">
    <property type="protein sequence ID" value="KIO30335.1"/>
    <property type="molecule type" value="Genomic_DNA"/>
</dbReference>
<reference evidence="2 3" key="1">
    <citation type="submission" date="2014-04" db="EMBL/GenBank/DDBJ databases">
        <authorList>
            <consortium name="DOE Joint Genome Institute"/>
            <person name="Kuo A."/>
            <person name="Girlanda M."/>
            <person name="Perotto S."/>
            <person name="Kohler A."/>
            <person name="Nagy L.G."/>
            <person name="Floudas D."/>
            <person name="Copeland A."/>
            <person name="Barry K.W."/>
            <person name="Cichocki N."/>
            <person name="Veneault-Fourrey C."/>
            <person name="LaButti K."/>
            <person name="Lindquist E.A."/>
            <person name="Lipzen A."/>
            <person name="Lundell T."/>
            <person name="Morin E."/>
            <person name="Murat C."/>
            <person name="Sun H."/>
            <person name="Tunlid A."/>
            <person name="Henrissat B."/>
            <person name="Grigoriev I.V."/>
            <person name="Hibbett D.S."/>
            <person name="Martin F."/>
            <person name="Nordberg H.P."/>
            <person name="Cantor M.N."/>
            <person name="Hua S.X."/>
        </authorList>
    </citation>
    <scope>NUCLEOTIDE SEQUENCE [LARGE SCALE GENOMIC DNA]</scope>
    <source>
        <strain evidence="2 3">MUT 4182</strain>
    </source>
</reference>
<dbReference type="InterPro" id="IPR032675">
    <property type="entry name" value="LRR_dom_sf"/>
</dbReference>
<evidence type="ECO:0000313" key="3">
    <source>
        <dbReference type="Proteomes" id="UP000054248"/>
    </source>
</evidence>
<dbReference type="Gene3D" id="3.80.10.10">
    <property type="entry name" value="Ribonuclease Inhibitor"/>
    <property type="match status" value="1"/>
</dbReference>
<protein>
    <recommendedName>
        <fullName evidence="1">F-box domain-containing protein</fullName>
    </recommendedName>
</protein>
<keyword evidence="3" id="KW-1185">Reference proteome</keyword>
<reference evidence="3" key="2">
    <citation type="submission" date="2015-01" db="EMBL/GenBank/DDBJ databases">
        <title>Evolutionary Origins and Diversification of the Mycorrhizal Mutualists.</title>
        <authorList>
            <consortium name="DOE Joint Genome Institute"/>
            <consortium name="Mycorrhizal Genomics Consortium"/>
            <person name="Kohler A."/>
            <person name="Kuo A."/>
            <person name="Nagy L.G."/>
            <person name="Floudas D."/>
            <person name="Copeland A."/>
            <person name="Barry K.W."/>
            <person name="Cichocki N."/>
            <person name="Veneault-Fourrey C."/>
            <person name="LaButti K."/>
            <person name="Lindquist E.A."/>
            <person name="Lipzen A."/>
            <person name="Lundell T."/>
            <person name="Morin E."/>
            <person name="Murat C."/>
            <person name="Riley R."/>
            <person name="Ohm R."/>
            <person name="Sun H."/>
            <person name="Tunlid A."/>
            <person name="Henrissat B."/>
            <person name="Grigoriev I.V."/>
            <person name="Hibbett D.S."/>
            <person name="Martin F."/>
        </authorList>
    </citation>
    <scope>NUCLEOTIDE SEQUENCE [LARGE SCALE GENOMIC DNA]</scope>
    <source>
        <strain evidence="3">MUT 4182</strain>
    </source>
</reference>
<feature type="domain" description="F-box" evidence="1">
    <location>
        <begin position="14"/>
        <end position="50"/>
    </location>
</feature>
<proteinExistence type="predicted"/>
<name>A0A0C3QFU4_9AGAM</name>
<evidence type="ECO:0000313" key="2">
    <source>
        <dbReference type="EMBL" id="KIO30335.1"/>
    </source>
</evidence>
<dbReference type="AlphaFoldDB" id="A0A0C3QFU4"/>
<sequence>MTFERLASQKVLTLPELVLPTIKDLAPRDLHSAALVCHTWSEIALDYLWETALSLAPLFNTLAPMRYSKEESNWTFVTDLSQANWPRFHSYARRIRTVEIYIPKKRWSQPVSVDSVEIVQVSMPSGYHFPRPVRLLSHDPLALGSAGPSLHNFLYTVSTKIKKLYVSEVHHISSDFDEAPVQDLFRRFGELEAPSLESITLKNPVYFSNSPSLPHLIERHASTISSLELHVPFNEQLWTAIRDLHHLKEFTIDLGFACQLPSSPRDTIMALDDITSRMFPKLEVFSVDFPYADVDTAERRLEVFKCISGLTQLTSLTMRSTAPIMPYADQLWHVGQSLCQLETLSIDGGPPSYDKRPGTGSSLISILRIFPRIKRLNTCIICDSIPDTAQIKAHCSLEVLDLNWSPVPKARQEDVAGFLRSILPRTAHLVYSGGEELLRTTVGKAVWDAIARLTDEG</sequence>
<evidence type="ECO:0000259" key="1">
    <source>
        <dbReference type="Pfam" id="PF12937"/>
    </source>
</evidence>
<dbReference type="SUPFAM" id="SSF52047">
    <property type="entry name" value="RNI-like"/>
    <property type="match status" value="1"/>
</dbReference>
<accession>A0A0C3QFU4</accession>